<protein>
    <recommendedName>
        <fullName evidence="3">Serine-threonine/tyrosine-protein kinase catalytic domain-containing protein</fullName>
    </recommendedName>
</protein>
<organism evidence="1 2">
    <name type="scientific">Rhizophagus irregularis</name>
    <dbReference type="NCBI Taxonomy" id="588596"/>
    <lineage>
        <taxon>Eukaryota</taxon>
        <taxon>Fungi</taxon>
        <taxon>Fungi incertae sedis</taxon>
        <taxon>Mucoromycota</taxon>
        <taxon>Glomeromycotina</taxon>
        <taxon>Glomeromycetes</taxon>
        <taxon>Glomerales</taxon>
        <taxon>Glomeraceae</taxon>
        <taxon>Rhizophagus</taxon>
    </lineage>
</organism>
<sequence length="106" mass="12721">MKKCWNSNPNNRPNAFKIEEFIWLFYNSYISNASKFKYIMKIEKEQQHYEIEKQFKEAEEYRKENPISIKDIQSTTHPQAIYTSRLLNSFTKDLPSECLDCAIDDL</sequence>
<proteinExistence type="predicted"/>
<name>A0A915YRJ2_9GLOM</name>
<reference evidence="1" key="1">
    <citation type="submission" date="2020-05" db="EMBL/GenBank/DDBJ databases">
        <authorList>
            <person name="Rincon C."/>
            <person name="Sanders R I."/>
            <person name="Robbins C."/>
            <person name="Chaturvedi A."/>
        </authorList>
    </citation>
    <scope>NUCLEOTIDE SEQUENCE</scope>
    <source>
        <strain evidence="1">CHB12</strain>
    </source>
</reference>
<accession>A0A915YRJ2</accession>
<gene>
    <name evidence="1" type="ORF">CHRIB12_LOCUS2175</name>
</gene>
<dbReference type="Proteomes" id="UP000684084">
    <property type="component" value="Unassembled WGS sequence"/>
</dbReference>
<dbReference type="OrthoDB" id="544350at2759"/>
<evidence type="ECO:0000313" key="1">
    <source>
        <dbReference type="EMBL" id="CAB5320644.1"/>
    </source>
</evidence>
<comment type="caution">
    <text evidence="1">The sequence shown here is derived from an EMBL/GenBank/DDBJ whole genome shotgun (WGS) entry which is preliminary data.</text>
</comment>
<evidence type="ECO:0000313" key="2">
    <source>
        <dbReference type="Proteomes" id="UP000684084"/>
    </source>
</evidence>
<dbReference type="AlphaFoldDB" id="A0A915YRJ2"/>
<evidence type="ECO:0008006" key="3">
    <source>
        <dbReference type="Google" id="ProtNLM"/>
    </source>
</evidence>
<dbReference type="EMBL" id="CAGKOT010000003">
    <property type="protein sequence ID" value="CAB5320644.1"/>
    <property type="molecule type" value="Genomic_DNA"/>
</dbReference>